<evidence type="ECO:0000259" key="17">
    <source>
        <dbReference type="Pfam" id="PF00263"/>
    </source>
</evidence>
<dbReference type="PANTHER" id="PTHR30332">
    <property type="entry name" value="PROBABLE GENERAL SECRETION PATHWAY PROTEIN D"/>
    <property type="match status" value="1"/>
</dbReference>
<feature type="signal peptide" evidence="16">
    <location>
        <begin position="1"/>
        <end position="21"/>
    </location>
</feature>
<feature type="chain" id="PRO_5046062351" description="Type IV pilus biogenesis and competence protein PilQ" evidence="16">
    <location>
        <begin position="22"/>
        <end position="742"/>
    </location>
</feature>
<keyword evidence="8" id="KW-0653">Protein transport</keyword>
<evidence type="ECO:0000259" key="18">
    <source>
        <dbReference type="Pfam" id="PF03958"/>
    </source>
</evidence>
<name>A0ABQ2P4M7_9NEIS</name>
<evidence type="ECO:0000256" key="15">
    <source>
        <dbReference type="SAM" id="MobiDB-lite"/>
    </source>
</evidence>
<evidence type="ECO:0000256" key="3">
    <source>
        <dbReference type="ARBA" id="ARBA00014124"/>
    </source>
</evidence>
<dbReference type="InterPro" id="IPR001775">
    <property type="entry name" value="GspD/PilQ"/>
</dbReference>
<feature type="compositionally biased region" description="Polar residues" evidence="15">
    <location>
        <begin position="695"/>
        <end position="705"/>
    </location>
</feature>
<evidence type="ECO:0000256" key="11">
    <source>
        <dbReference type="ARBA" id="ARBA00023287"/>
    </source>
</evidence>
<feature type="region of interest" description="Disordered" evidence="15">
    <location>
        <begin position="693"/>
        <end position="742"/>
    </location>
</feature>
<keyword evidence="9" id="KW-0472">Membrane</keyword>
<dbReference type="Pfam" id="PF21305">
    <property type="entry name" value="type_II_gspD_N0"/>
    <property type="match status" value="1"/>
</dbReference>
<feature type="domain" description="NolW-like" evidence="18">
    <location>
        <begin position="126"/>
        <end position="186"/>
    </location>
</feature>
<evidence type="ECO:0000256" key="6">
    <source>
        <dbReference type="ARBA" id="ARBA00022692"/>
    </source>
</evidence>
<evidence type="ECO:0000256" key="7">
    <source>
        <dbReference type="ARBA" id="ARBA00022729"/>
    </source>
</evidence>
<dbReference type="PROSITE" id="PS00875">
    <property type="entry name" value="T2SP_D"/>
    <property type="match status" value="1"/>
</dbReference>
<evidence type="ECO:0000256" key="9">
    <source>
        <dbReference type="ARBA" id="ARBA00023136"/>
    </source>
</evidence>
<evidence type="ECO:0000256" key="14">
    <source>
        <dbReference type="RuleBase" id="RU004004"/>
    </source>
</evidence>
<feature type="compositionally biased region" description="Low complexity" evidence="15">
    <location>
        <begin position="298"/>
        <end position="330"/>
    </location>
</feature>
<dbReference type="InterPro" id="IPR050810">
    <property type="entry name" value="Bact_Secretion_Sys_Channel"/>
</dbReference>
<reference evidence="21" key="1">
    <citation type="journal article" date="2019" name="Int. J. Syst. Evol. Microbiol.">
        <title>The Global Catalogue of Microorganisms (GCM) 10K type strain sequencing project: providing services to taxonomists for standard genome sequencing and annotation.</title>
        <authorList>
            <consortium name="The Broad Institute Genomics Platform"/>
            <consortium name="The Broad Institute Genome Sequencing Center for Infectious Disease"/>
            <person name="Wu L."/>
            <person name="Ma J."/>
        </authorList>
    </citation>
    <scope>NUCLEOTIDE SEQUENCE [LARGE SCALE GENOMIC DNA]</scope>
    <source>
        <strain evidence="21">CGMCC 1.8859</strain>
    </source>
</reference>
<evidence type="ECO:0000313" key="20">
    <source>
        <dbReference type="EMBL" id="GGP18053.1"/>
    </source>
</evidence>
<evidence type="ECO:0000256" key="13">
    <source>
        <dbReference type="ARBA" id="ARBA00025897"/>
    </source>
</evidence>
<keyword evidence="5" id="KW-1134">Transmembrane beta strand</keyword>
<evidence type="ECO:0000256" key="2">
    <source>
        <dbReference type="ARBA" id="ARBA00006980"/>
    </source>
</evidence>
<feature type="region of interest" description="Disordered" evidence="15">
    <location>
        <begin position="296"/>
        <end position="356"/>
    </location>
</feature>
<dbReference type="InterPro" id="IPR013356">
    <property type="entry name" value="T2SS_GspD"/>
</dbReference>
<comment type="subcellular location">
    <subcellularLocation>
        <location evidence="1 14">Cell outer membrane</location>
    </subcellularLocation>
</comment>
<dbReference type="InterPro" id="IPR038591">
    <property type="entry name" value="NolW-like_sf"/>
</dbReference>
<comment type="function">
    <text evidence="12">Required for type IV pilus biogenesis and competence. Could function as a pore for exit of the pilus but also as a channel for entry of heme and antimicrobial agents and uptake of transforming DNA.</text>
</comment>
<evidence type="ECO:0000313" key="21">
    <source>
        <dbReference type="Proteomes" id="UP000637267"/>
    </source>
</evidence>
<dbReference type="RefSeq" id="WP_188701600.1">
    <property type="nucleotide sequence ID" value="NZ_BMLX01000001.1"/>
</dbReference>
<comment type="caution">
    <text evidence="20">The sequence shown here is derived from an EMBL/GenBank/DDBJ whole genome shotgun (WGS) entry which is preliminary data.</text>
</comment>
<dbReference type="InterPro" id="IPR049371">
    <property type="entry name" value="GspD-like_N0"/>
</dbReference>
<proteinExistence type="inferred from homology"/>
<dbReference type="InterPro" id="IPR004845">
    <property type="entry name" value="T2SS_GspD_CS"/>
</dbReference>
<feature type="domain" description="NolW-like" evidence="18">
    <location>
        <begin position="273"/>
        <end position="399"/>
    </location>
</feature>
<protein>
    <recommendedName>
        <fullName evidence="3">Type IV pilus biogenesis and competence protein PilQ</fullName>
    </recommendedName>
</protein>
<feature type="compositionally biased region" description="Low complexity" evidence="15">
    <location>
        <begin position="719"/>
        <end position="742"/>
    </location>
</feature>
<dbReference type="InterPro" id="IPR004846">
    <property type="entry name" value="T2SS/T3SS_dom"/>
</dbReference>
<evidence type="ECO:0000256" key="16">
    <source>
        <dbReference type="SAM" id="SignalP"/>
    </source>
</evidence>
<evidence type="ECO:0000259" key="19">
    <source>
        <dbReference type="Pfam" id="PF21305"/>
    </source>
</evidence>
<keyword evidence="10" id="KW-0998">Cell outer membrane</keyword>
<evidence type="ECO:0000256" key="8">
    <source>
        <dbReference type="ARBA" id="ARBA00022927"/>
    </source>
</evidence>
<dbReference type="Pfam" id="PF03958">
    <property type="entry name" value="Secretin_N"/>
    <property type="match status" value="3"/>
</dbReference>
<evidence type="ECO:0000256" key="1">
    <source>
        <dbReference type="ARBA" id="ARBA00004442"/>
    </source>
</evidence>
<accession>A0ABQ2P4M7</accession>
<keyword evidence="6" id="KW-0812">Transmembrane</keyword>
<dbReference type="PRINTS" id="PR00811">
    <property type="entry name" value="BCTERIALGSPD"/>
</dbReference>
<feature type="domain" description="Type II/III secretion system secretin-like" evidence="17">
    <location>
        <begin position="486"/>
        <end position="650"/>
    </location>
</feature>
<comment type="subunit">
    <text evidence="13">Homododecamer. Tetramer of trimer.</text>
</comment>
<sequence length="742" mass="77999">MKPRFRPLLIACLLASQLLQAADNTNSVTLNFVNADLESTIKAVGLITGKNFVIDPRVKGTVNIVSSEPVAKEAVYPILLSALRQQGFTALEANGVVKVMPEADAKQNYSATVQRGAKVSGDRIVTQVYPLRYESATQLVPILRPLVSPNNTVAAYPAGNTLVITDYADNVRRLNRIIESIDQPAQSDIFPIQLKYASALDVAQTLARLMPEISMQGVTPTNAPGEGIHRSTIVPDVRSNALLVRSENQATAQQIKRIVDTLDQPGAAGGNIHVVYLRNAEATKLAGTLKGILTGQDSGNSSSNQSTSLAASASLSNNSSSSTSSTSNSGGLSGMNATSTTNTSSNTSTQPTSTSVQVGGANVLITADPMTNSMIITAPDNVYNNLRDVIDKLDARRAQVYVEAIIAEVNASKLNELGVQWQLGLTGSGTSVVGLSGLAGSIATLNNPISSILSGISSGTFTNGAPTGFNLGVVNSSATAGVILSALESTGDANVLSTPNLVTLDNEEARILVGQNIPILTGQTASTGSNTNPFNTYTRQDIGITLAVRPQVSEGGSITMQVYQEVSSIDSTVNTNGGGIATKKRTIDSKVLVDNGQTIVLGGLLQDSSTNDQNKVPILGDIPVIGGLFRYQTRNWSKTDLMVFLRPVILYDSKDTDTLSVDRYQYLRRVQQEFNMSDSPALPAIPKAVLPELKTTPTTPSTSRYGVQDLRGAGKAPEVTQPVAPVASTPAAAADTTQGQTK</sequence>
<dbReference type="InterPro" id="IPR005644">
    <property type="entry name" value="NolW-like"/>
</dbReference>
<dbReference type="EMBL" id="BMLX01000001">
    <property type="protein sequence ID" value="GGP18053.1"/>
    <property type="molecule type" value="Genomic_DNA"/>
</dbReference>
<evidence type="ECO:0000256" key="10">
    <source>
        <dbReference type="ARBA" id="ARBA00023237"/>
    </source>
</evidence>
<keyword evidence="11" id="KW-0178">Competence</keyword>
<feature type="compositionally biased region" description="Low complexity" evidence="15">
    <location>
        <begin position="338"/>
        <end position="355"/>
    </location>
</feature>
<keyword evidence="4 14" id="KW-0813">Transport</keyword>
<dbReference type="Proteomes" id="UP000637267">
    <property type="component" value="Unassembled WGS sequence"/>
</dbReference>
<evidence type="ECO:0000256" key="5">
    <source>
        <dbReference type="ARBA" id="ARBA00022452"/>
    </source>
</evidence>
<evidence type="ECO:0000256" key="12">
    <source>
        <dbReference type="ARBA" id="ARBA00024678"/>
    </source>
</evidence>
<organism evidence="20 21">
    <name type="scientific">Silvimonas iriomotensis</name>
    <dbReference type="NCBI Taxonomy" id="449662"/>
    <lineage>
        <taxon>Bacteria</taxon>
        <taxon>Pseudomonadati</taxon>
        <taxon>Pseudomonadota</taxon>
        <taxon>Betaproteobacteria</taxon>
        <taxon>Neisseriales</taxon>
        <taxon>Chitinibacteraceae</taxon>
        <taxon>Silvimonas</taxon>
    </lineage>
</organism>
<gene>
    <name evidence="20" type="primary">pulD</name>
    <name evidence="20" type="ORF">GCM10010970_02900</name>
</gene>
<comment type="similarity">
    <text evidence="2">Belongs to the bacterial secretin family. GSP D subfamily.</text>
</comment>
<feature type="domain" description="GspD-like N0" evidence="19">
    <location>
        <begin position="30"/>
        <end position="99"/>
    </location>
</feature>
<keyword evidence="7 16" id="KW-0732">Signal</keyword>
<feature type="domain" description="NolW-like" evidence="18">
    <location>
        <begin position="192"/>
        <end position="267"/>
    </location>
</feature>
<evidence type="ECO:0000256" key="4">
    <source>
        <dbReference type="ARBA" id="ARBA00022448"/>
    </source>
</evidence>
<dbReference type="Gene3D" id="3.30.1370.120">
    <property type="match status" value="3"/>
</dbReference>
<dbReference type="NCBIfam" id="TIGR02517">
    <property type="entry name" value="type_II_gspD"/>
    <property type="match status" value="1"/>
</dbReference>
<dbReference type="PANTHER" id="PTHR30332:SF24">
    <property type="entry name" value="SECRETIN GSPD-RELATED"/>
    <property type="match status" value="1"/>
</dbReference>
<keyword evidence="21" id="KW-1185">Reference proteome</keyword>
<dbReference type="PRINTS" id="PR01032">
    <property type="entry name" value="PHAGEIV"/>
</dbReference>
<dbReference type="Pfam" id="PF00263">
    <property type="entry name" value="Secretin"/>
    <property type="match status" value="1"/>
</dbReference>